<gene>
    <name evidence="2" type="ORF">LSH36_202g10012</name>
</gene>
<protein>
    <submittedName>
        <fullName evidence="2">Uncharacterized protein</fullName>
    </submittedName>
</protein>
<name>A0AAD9N7G8_9ANNE</name>
<dbReference type="EMBL" id="JAODUP010000202">
    <property type="protein sequence ID" value="KAK2156939.1"/>
    <property type="molecule type" value="Genomic_DNA"/>
</dbReference>
<evidence type="ECO:0000256" key="1">
    <source>
        <dbReference type="SAM" id="MobiDB-lite"/>
    </source>
</evidence>
<evidence type="ECO:0000313" key="3">
    <source>
        <dbReference type="Proteomes" id="UP001208570"/>
    </source>
</evidence>
<reference evidence="2" key="1">
    <citation type="journal article" date="2023" name="Mol. Biol. Evol.">
        <title>Third-Generation Sequencing Reveals the Adaptive Role of the Epigenome in Three Deep-Sea Polychaetes.</title>
        <authorList>
            <person name="Perez M."/>
            <person name="Aroh O."/>
            <person name="Sun Y."/>
            <person name="Lan Y."/>
            <person name="Juniper S.K."/>
            <person name="Young C.R."/>
            <person name="Angers B."/>
            <person name="Qian P.Y."/>
        </authorList>
    </citation>
    <scope>NUCLEOTIDE SEQUENCE</scope>
    <source>
        <strain evidence="2">P08H-3</strain>
    </source>
</reference>
<comment type="caution">
    <text evidence="2">The sequence shown here is derived from an EMBL/GenBank/DDBJ whole genome shotgun (WGS) entry which is preliminary data.</text>
</comment>
<evidence type="ECO:0000313" key="2">
    <source>
        <dbReference type="EMBL" id="KAK2156939.1"/>
    </source>
</evidence>
<feature type="region of interest" description="Disordered" evidence="1">
    <location>
        <begin position="52"/>
        <end position="89"/>
    </location>
</feature>
<sequence>MLPVRDVLTVYGQAQRQEVIDGRSIKHDINFRSKRVVVTSVDWWTKLKYQDSGDSSSEVEVDNRVSSSDITGVRSSSDLSTSSWMRTSG</sequence>
<proteinExistence type="predicted"/>
<feature type="compositionally biased region" description="Polar residues" evidence="1">
    <location>
        <begin position="64"/>
        <end position="89"/>
    </location>
</feature>
<organism evidence="2 3">
    <name type="scientific">Paralvinella palmiformis</name>
    <dbReference type="NCBI Taxonomy" id="53620"/>
    <lineage>
        <taxon>Eukaryota</taxon>
        <taxon>Metazoa</taxon>
        <taxon>Spiralia</taxon>
        <taxon>Lophotrochozoa</taxon>
        <taxon>Annelida</taxon>
        <taxon>Polychaeta</taxon>
        <taxon>Sedentaria</taxon>
        <taxon>Canalipalpata</taxon>
        <taxon>Terebellida</taxon>
        <taxon>Terebelliformia</taxon>
        <taxon>Alvinellidae</taxon>
        <taxon>Paralvinella</taxon>
    </lineage>
</organism>
<keyword evidence="3" id="KW-1185">Reference proteome</keyword>
<accession>A0AAD9N7G8</accession>
<dbReference type="AlphaFoldDB" id="A0AAD9N7G8"/>
<dbReference type="Proteomes" id="UP001208570">
    <property type="component" value="Unassembled WGS sequence"/>
</dbReference>